<keyword evidence="2" id="KW-1185">Reference proteome</keyword>
<reference evidence="3" key="1">
    <citation type="submission" date="2022-11" db="UniProtKB">
        <authorList>
            <consortium name="WormBaseParasite"/>
        </authorList>
    </citation>
    <scope>IDENTIFICATION</scope>
</reference>
<dbReference type="Proteomes" id="UP000887565">
    <property type="component" value="Unplaced"/>
</dbReference>
<proteinExistence type="predicted"/>
<evidence type="ECO:0000313" key="2">
    <source>
        <dbReference type="Proteomes" id="UP000887565"/>
    </source>
</evidence>
<accession>A0A915IX63</accession>
<feature type="region of interest" description="Disordered" evidence="1">
    <location>
        <begin position="1"/>
        <end position="29"/>
    </location>
</feature>
<protein>
    <submittedName>
        <fullName evidence="3">Uncharacterized protein</fullName>
    </submittedName>
</protein>
<evidence type="ECO:0000313" key="3">
    <source>
        <dbReference type="WBParaSite" id="nRc.2.0.1.t18790-RA"/>
    </source>
</evidence>
<dbReference type="WBParaSite" id="nRc.2.0.1.t18790-RA">
    <property type="protein sequence ID" value="nRc.2.0.1.t18790-RA"/>
    <property type="gene ID" value="nRc.2.0.1.g18790"/>
</dbReference>
<name>A0A915IX63_ROMCU</name>
<sequence>MWFAAPALAETTENSGMDEENNSDYRRGPSQAEVLSEIKPFKKETKEATNEIRTTLQAALKTNQKEKDVVSLVVSLLTCTMCSKFMEKPCICPSCQNIIGCKEC</sequence>
<dbReference type="AlphaFoldDB" id="A0A915IX63"/>
<organism evidence="2 3">
    <name type="scientific">Romanomermis culicivorax</name>
    <name type="common">Nematode worm</name>
    <dbReference type="NCBI Taxonomy" id="13658"/>
    <lineage>
        <taxon>Eukaryota</taxon>
        <taxon>Metazoa</taxon>
        <taxon>Ecdysozoa</taxon>
        <taxon>Nematoda</taxon>
        <taxon>Enoplea</taxon>
        <taxon>Dorylaimia</taxon>
        <taxon>Mermithida</taxon>
        <taxon>Mermithoidea</taxon>
        <taxon>Mermithidae</taxon>
        <taxon>Romanomermis</taxon>
    </lineage>
</organism>
<evidence type="ECO:0000256" key="1">
    <source>
        <dbReference type="SAM" id="MobiDB-lite"/>
    </source>
</evidence>